<comment type="caution">
    <text evidence="1">The sequence shown here is derived from an EMBL/GenBank/DDBJ whole genome shotgun (WGS) entry which is preliminary data.</text>
</comment>
<proteinExistence type="predicted"/>
<name>A0ABV9NL81_9GAMM</name>
<keyword evidence="2" id="KW-1185">Reference proteome</keyword>
<evidence type="ECO:0000313" key="2">
    <source>
        <dbReference type="Proteomes" id="UP001595892"/>
    </source>
</evidence>
<dbReference type="Proteomes" id="UP001595892">
    <property type="component" value="Unassembled WGS sequence"/>
</dbReference>
<dbReference type="RefSeq" id="WP_377005149.1">
    <property type="nucleotide sequence ID" value="NZ_JBHSGG010000036.1"/>
</dbReference>
<accession>A0ABV9NL81</accession>
<sequence length="104" mass="11315">MSQDIIPLDATRGRDEQLVGHVAEGEVWASIRDSGNGINFISAPRGSLKPGQVIDIVGFSDATESRMGPLIGWRKFSRGKYVVGDEHFGADENESYWPVARAAP</sequence>
<dbReference type="EMBL" id="JBHSGG010000036">
    <property type="protein sequence ID" value="MFC4729077.1"/>
    <property type="molecule type" value="Genomic_DNA"/>
</dbReference>
<gene>
    <name evidence="1" type="ORF">ACFO3Q_12960</name>
</gene>
<reference evidence="2" key="1">
    <citation type="journal article" date="2019" name="Int. J. Syst. Evol. Microbiol.">
        <title>The Global Catalogue of Microorganisms (GCM) 10K type strain sequencing project: providing services to taxonomists for standard genome sequencing and annotation.</title>
        <authorList>
            <consortium name="The Broad Institute Genomics Platform"/>
            <consortium name="The Broad Institute Genome Sequencing Center for Infectious Disease"/>
            <person name="Wu L."/>
            <person name="Ma J."/>
        </authorList>
    </citation>
    <scope>NUCLEOTIDE SEQUENCE [LARGE SCALE GENOMIC DNA]</scope>
    <source>
        <strain evidence="2">CGMCC 1.13574</strain>
    </source>
</reference>
<organism evidence="1 2">
    <name type="scientific">Coralloluteibacterium thermophilum</name>
    <dbReference type="NCBI Taxonomy" id="2707049"/>
    <lineage>
        <taxon>Bacteria</taxon>
        <taxon>Pseudomonadati</taxon>
        <taxon>Pseudomonadota</taxon>
        <taxon>Gammaproteobacteria</taxon>
        <taxon>Lysobacterales</taxon>
        <taxon>Lysobacteraceae</taxon>
        <taxon>Coralloluteibacterium</taxon>
    </lineage>
</organism>
<evidence type="ECO:0000313" key="1">
    <source>
        <dbReference type="EMBL" id="MFC4729077.1"/>
    </source>
</evidence>
<protein>
    <submittedName>
        <fullName evidence="1">Uncharacterized protein</fullName>
    </submittedName>
</protein>